<dbReference type="RefSeq" id="WP_087553389.1">
    <property type="nucleotide sequence ID" value="NZ_CP033133.1"/>
</dbReference>
<proteinExistence type="predicted"/>
<reference evidence="2 3" key="1">
    <citation type="submission" date="2018-10" db="EMBL/GenBank/DDBJ databases">
        <title>The complete genome of Acinetobacter wuhouensis strain WCHAW010062.</title>
        <authorList>
            <person name="Hu Y."/>
            <person name="Long H."/>
            <person name="Feng Y."/>
            <person name="Zong Z."/>
        </authorList>
    </citation>
    <scope>NUCLEOTIDE SEQUENCE [LARGE SCALE GENOMIC DNA]</scope>
    <source>
        <strain evidence="2 3">WCHAW010062</strain>
    </source>
</reference>
<dbReference type="InterPro" id="IPR003032">
    <property type="entry name" value="Ryanodine_rcpt"/>
</dbReference>
<organism evidence="2 3">
    <name type="scientific">Acinetobacter wuhouensis</name>
    <dbReference type="NCBI Taxonomy" id="1879050"/>
    <lineage>
        <taxon>Bacteria</taxon>
        <taxon>Pseudomonadati</taxon>
        <taxon>Pseudomonadota</taxon>
        <taxon>Gammaproteobacteria</taxon>
        <taxon>Moraxellales</taxon>
        <taxon>Moraxellaceae</taxon>
        <taxon>Acinetobacter</taxon>
    </lineage>
</organism>
<dbReference type="AlphaFoldDB" id="A0A3G2T3Y4"/>
<gene>
    <name evidence="2" type="ORF">CDG68_12450</name>
</gene>
<accession>A0A3G2T3Y4</accession>
<protein>
    <recommendedName>
        <fullName evidence="1">Ryanodine receptor Ryr domain-containing protein</fullName>
    </recommendedName>
</protein>
<dbReference type="Proteomes" id="UP000279962">
    <property type="component" value="Chromosome"/>
</dbReference>
<name>A0A3G2T3Y4_9GAMM</name>
<dbReference type="Gene3D" id="6.20.350.10">
    <property type="match status" value="1"/>
</dbReference>
<feature type="domain" description="Ryanodine receptor Ryr" evidence="1">
    <location>
        <begin position="55"/>
        <end position="101"/>
    </location>
</feature>
<dbReference type="Pfam" id="PF02026">
    <property type="entry name" value="RyR"/>
    <property type="match status" value="1"/>
</dbReference>
<sequence>MKTVAIAMLCHSINAAYCQSLGDDSQVTWDDAPEWQQQSVIAGVEMHLANPNATPEQSHESWYAQKQAEGWTYGEIKDVEKKEHPCFLPYDELPLEQKAKDYLFRVTVHLMKDLPDVGEYLALVDEVKNLREKVQNTAVIPQLTTTQPKTSLGASGIAIQYVGRKDQYIDRLYGSNLTFARGQVRNVPSHIAGSLLKHPEFKRFEQAVIASDDTQDQQADDTALILDESKKQQDKENEQETIVLDEIDTIGRISDKKSLIEYAKNKYDQDLDGRSSVNTLQNQVVDLIKRFGVV</sequence>
<evidence type="ECO:0000313" key="3">
    <source>
        <dbReference type="Proteomes" id="UP000279962"/>
    </source>
</evidence>
<evidence type="ECO:0000259" key="1">
    <source>
        <dbReference type="Pfam" id="PF02026"/>
    </source>
</evidence>
<dbReference type="EMBL" id="CP033133">
    <property type="protein sequence ID" value="AYO54397.1"/>
    <property type="molecule type" value="Genomic_DNA"/>
</dbReference>
<evidence type="ECO:0000313" key="2">
    <source>
        <dbReference type="EMBL" id="AYO54397.1"/>
    </source>
</evidence>